<dbReference type="KEGG" id="scy:SCATT_33870"/>
<accession>G8WR00</accession>
<gene>
    <name evidence="3" type="ordered locus">SCATT_33870</name>
</gene>
<dbReference type="STRING" id="1003195.SCATT_33870"/>
<keyword evidence="4" id="KW-1185">Reference proteome</keyword>
<dbReference type="InterPro" id="IPR014729">
    <property type="entry name" value="Rossmann-like_a/b/a_fold"/>
</dbReference>
<dbReference type="SUPFAM" id="SSF56235">
    <property type="entry name" value="N-terminal nucleophile aminohydrolases (Ntn hydrolases)"/>
    <property type="match status" value="1"/>
</dbReference>
<dbReference type="GO" id="GO:0006529">
    <property type="term" value="P:asparagine biosynthetic process"/>
    <property type="evidence" value="ECO:0007669"/>
    <property type="project" value="InterPro"/>
</dbReference>
<dbReference type="RefSeq" id="WP_014144125.1">
    <property type="nucleotide sequence ID" value="NC_016111.1"/>
</dbReference>
<evidence type="ECO:0000313" key="4">
    <source>
        <dbReference type="Proteomes" id="UP000007842"/>
    </source>
</evidence>
<dbReference type="InterPro" id="IPR001962">
    <property type="entry name" value="Asn_synthase"/>
</dbReference>
<dbReference type="HOGENOM" id="CLU_020311_0_0_11"/>
<dbReference type="KEGG" id="sct:SCAT_3396"/>
<reference evidence="4" key="1">
    <citation type="submission" date="2011-12" db="EMBL/GenBank/DDBJ databases">
        <title>Complete genome sequence of Streptomyces cattleya strain DSM 46488.</title>
        <authorList>
            <person name="Ou H.-Y."/>
            <person name="Li P."/>
            <person name="Zhao C."/>
            <person name="O'Hagan D."/>
            <person name="Deng Z."/>
        </authorList>
    </citation>
    <scope>NUCLEOTIDE SEQUENCE [LARGE SCALE GENOMIC DNA]</scope>
    <source>
        <strain evidence="4">ATCC 35852 / DSM 46488 / JCM 4925 / NBRC 14057 / NRRL 8057</strain>
    </source>
</reference>
<organism evidence="3 4">
    <name type="scientific">Streptantibioticus cattleyicolor (strain ATCC 35852 / DSM 46488 / JCM 4925 / NBRC 14057 / NRRL 8057)</name>
    <name type="common">Streptomyces cattleya</name>
    <dbReference type="NCBI Taxonomy" id="1003195"/>
    <lineage>
        <taxon>Bacteria</taxon>
        <taxon>Bacillati</taxon>
        <taxon>Actinomycetota</taxon>
        <taxon>Actinomycetes</taxon>
        <taxon>Kitasatosporales</taxon>
        <taxon>Streptomycetaceae</taxon>
        <taxon>Streptantibioticus</taxon>
    </lineage>
</organism>
<dbReference type="AlphaFoldDB" id="F8JWH8"/>
<dbReference type="PATRIC" id="fig|1003195.11.peg.4868"/>
<dbReference type="Gene3D" id="3.40.50.620">
    <property type="entry name" value="HUPs"/>
    <property type="match status" value="1"/>
</dbReference>
<evidence type="ECO:0000256" key="1">
    <source>
        <dbReference type="SAM" id="MobiDB-lite"/>
    </source>
</evidence>
<accession>F8JWH8</accession>
<dbReference type="eggNOG" id="COG0367">
    <property type="taxonomic scope" value="Bacteria"/>
</dbReference>
<dbReference type="Proteomes" id="UP000007842">
    <property type="component" value="Chromosome"/>
</dbReference>
<dbReference type="SUPFAM" id="SSF52402">
    <property type="entry name" value="Adenine nucleotide alpha hydrolases-like"/>
    <property type="match status" value="1"/>
</dbReference>
<evidence type="ECO:0000259" key="2">
    <source>
        <dbReference type="Pfam" id="PF00733"/>
    </source>
</evidence>
<dbReference type="Pfam" id="PF00733">
    <property type="entry name" value="Asn_synthase"/>
    <property type="match status" value="1"/>
</dbReference>
<protein>
    <submittedName>
        <fullName evidence="3">Asparagine synthase</fullName>
    </submittedName>
</protein>
<feature type="compositionally biased region" description="Pro residues" evidence="1">
    <location>
        <begin position="249"/>
        <end position="260"/>
    </location>
</feature>
<dbReference type="GO" id="GO:0004066">
    <property type="term" value="F:asparagine synthase (glutamine-hydrolyzing) activity"/>
    <property type="evidence" value="ECO:0007669"/>
    <property type="project" value="InterPro"/>
</dbReference>
<feature type="domain" description="Asparagine synthetase" evidence="2">
    <location>
        <begin position="262"/>
        <end position="661"/>
    </location>
</feature>
<evidence type="ECO:0000313" key="3">
    <source>
        <dbReference type="EMBL" id="AEW95758.1"/>
    </source>
</evidence>
<sequence>MRWLVGWGGAPGRPSDATPFAAPRDVVPIGALPLWAGPDPLWAVGDWRSDEIRVVARGDRHAAAGGGGRYGDRVARLAVFGRCAASDDQLRAALGAARGGALRHLTAWPGSYTVVLQTGRRITVLGDLAGARPVFHTPWAGGTAYATAALPLADLAGSTLDTGHLAARLACPDAPEALRDGTPYTGVRRLPPGHALTLRAGGAPQITGYEPAASLALGAPHDGTDPDAAVAGVREALVGAVRARLTAPRHPPGPDDPPAPGVGADLSGGSASGTVALLAAGLPGPLGAPPGDGHRLLAVTFNDLAGTAGWGPDVRAAELDRARRMAADPRLRHVVVAGGAEALPYAGLAAGPLTDEPGPALITAARHRARLAAGGADHLTGHGARHVLDGHPARLADLLLDRHRRHLLRPVTALARAEGAPARAAFVPLTVYRAARRLARTSRQQGVEDAAARLLQRRFDDDPAGSGVAASVAALTWCRPGPAARWLTGDALAEVSIRLQDAAARPGASGRPGERRARAALARAAADHRIYEQAVEVRGQRLHAPFLDNEVVRAALALPETLRVRPGARTSVLRAVLAGSGVRDLPPGWGAPSYPAGGPALRTGLRVALDEVLDLFQAPLLAEAGLVDASVVRHALRAAAHGAPIALEGLADVVATEVWLRRLAARRGSCWQGPASPKARLGRATFPSTAEPAMTPWPVRPS</sequence>
<dbReference type="OrthoDB" id="4331180at2"/>
<dbReference type="InterPro" id="IPR029055">
    <property type="entry name" value="Ntn_hydrolases_N"/>
</dbReference>
<dbReference type="EMBL" id="CP003219">
    <property type="protein sequence ID" value="AEW95758.1"/>
    <property type="molecule type" value="Genomic_DNA"/>
</dbReference>
<proteinExistence type="predicted"/>
<feature type="region of interest" description="Disordered" evidence="1">
    <location>
        <begin position="673"/>
        <end position="702"/>
    </location>
</feature>
<feature type="region of interest" description="Disordered" evidence="1">
    <location>
        <begin position="246"/>
        <end position="267"/>
    </location>
</feature>
<name>F8JWH8_STREN</name>